<accession>A0A222VJY3</accession>
<feature type="region of interest" description="Disordered" evidence="2">
    <location>
        <begin position="428"/>
        <end position="464"/>
    </location>
</feature>
<protein>
    <submittedName>
        <fullName evidence="3">Capsular polysaccharide biosynthesis protein</fullName>
    </submittedName>
</protein>
<dbReference type="KEGG" id="pmad:BAY61_02355"/>
<dbReference type="EMBL" id="FMZE01000003">
    <property type="protein sequence ID" value="SDC73792.1"/>
    <property type="molecule type" value="Genomic_DNA"/>
</dbReference>
<evidence type="ECO:0000313" key="4">
    <source>
        <dbReference type="Proteomes" id="UP000199494"/>
    </source>
</evidence>
<dbReference type="PANTHER" id="PTHR32309:SF31">
    <property type="entry name" value="CAPSULAR EXOPOLYSACCHARIDE FAMILY"/>
    <property type="match status" value="1"/>
</dbReference>
<reference evidence="3 4" key="1">
    <citation type="submission" date="2016-10" db="EMBL/GenBank/DDBJ databases">
        <authorList>
            <person name="de Groot N.N."/>
        </authorList>
    </citation>
    <scope>NUCLEOTIDE SEQUENCE [LARGE SCALE GENOMIC DNA]</scope>
    <source>
        <strain evidence="3 4">CGMCC 4.5506</strain>
    </source>
</reference>
<name>A0A222VJY3_9PSEU</name>
<dbReference type="STRING" id="530584.SAMN05421630_103426"/>
<dbReference type="PANTHER" id="PTHR32309">
    <property type="entry name" value="TYROSINE-PROTEIN KINASE"/>
    <property type="match status" value="1"/>
</dbReference>
<sequence length="464" mass="48911">MRLATVGHVLRRRWKALAVLTAFGALLGFGASFLFSPGYATSTSVLLQGPREPSEMLTQVEVARSSVVLGRAAVALNWNVTPAQLRESVTAEALDGNVIRVTGTADTPGAAQRLADQVADEYVRFTTQLVSSSADASAQVLREQRDALRRQVTETNNRISELQAASEQGLTVESVQTRTDLEGLRTQLGQAMTKLDEAEAGSSQANIVVMGQAERPSSPAPPTTTQLTVGGAALFLLVGMLTQLLAARAGRRLRDEEDIAAALDAPVLGSVDLPDDPASPKQRPGFGTRLRRLVYDTTPFEPLRKATTRNEAEKDIRYRRSLARLRENTQAGQVLVLVADDDLTAQRMAAQLAATAAVEPRARGLFLRVTAVSPDRVTVPDAPAGRGAVLVVVTAATRTAWELVAITRACAEAGQSVVGVVIAHRVRPSRSGAASAPPEDTGTAGGKNTAGGMNGMSTTLAGPA</sequence>
<keyword evidence="4" id="KW-1185">Reference proteome</keyword>
<evidence type="ECO:0000313" key="3">
    <source>
        <dbReference type="EMBL" id="SDC73792.1"/>
    </source>
</evidence>
<dbReference type="Proteomes" id="UP000199494">
    <property type="component" value="Unassembled WGS sequence"/>
</dbReference>
<feature type="compositionally biased region" description="Gly residues" evidence="2">
    <location>
        <begin position="443"/>
        <end position="454"/>
    </location>
</feature>
<evidence type="ECO:0000256" key="2">
    <source>
        <dbReference type="SAM" id="MobiDB-lite"/>
    </source>
</evidence>
<dbReference type="AlphaFoldDB" id="A0A222VJY3"/>
<organism evidence="3 4">
    <name type="scientific">Prauserella marina</name>
    <dbReference type="NCBI Taxonomy" id="530584"/>
    <lineage>
        <taxon>Bacteria</taxon>
        <taxon>Bacillati</taxon>
        <taxon>Actinomycetota</taxon>
        <taxon>Actinomycetes</taxon>
        <taxon>Pseudonocardiales</taxon>
        <taxon>Pseudonocardiaceae</taxon>
        <taxon>Prauserella</taxon>
    </lineage>
</organism>
<evidence type="ECO:0000256" key="1">
    <source>
        <dbReference type="SAM" id="Coils"/>
    </source>
</evidence>
<keyword evidence="1" id="KW-0175">Coiled coil</keyword>
<dbReference type="InterPro" id="IPR050445">
    <property type="entry name" value="Bact_polysacc_biosynth/exp"/>
</dbReference>
<proteinExistence type="predicted"/>
<gene>
    <name evidence="3" type="ORF">SAMN05421630_103426</name>
</gene>
<feature type="coiled-coil region" evidence="1">
    <location>
        <begin position="138"/>
        <end position="201"/>
    </location>
</feature>